<accession>A0AAD6VBI0</accession>
<keyword evidence="1" id="KW-0732">Signal</keyword>
<comment type="caution">
    <text evidence="2">The sequence shown here is derived from an EMBL/GenBank/DDBJ whole genome shotgun (WGS) entry which is preliminary data.</text>
</comment>
<feature type="signal peptide" evidence="1">
    <location>
        <begin position="1"/>
        <end position="19"/>
    </location>
</feature>
<keyword evidence="3" id="KW-1185">Reference proteome</keyword>
<name>A0AAD6VBI0_9AGAR</name>
<organism evidence="2 3">
    <name type="scientific">Mycena pura</name>
    <dbReference type="NCBI Taxonomy" id="153505"/>
    <lineage>
        <taxon>Eukaryota</taxon>
        <taxon>Fungi</taxon>
        <taxon>Dikarya</taxon>
        <taxon>Basidiomycota</taxon>
        <taxon>Agaricomycotina</taxon>
        <taxon>Agaricomycetes</taxon>
        <taxon>Agaricomycetidae</taxon>
        <taxon>Agaricales</taxon>
        <taxon>Marasmiineae</taxon>
        <taxon>Mycenaceae</taxon>
        <taxon>Mycena</taxon>
    </lineage>
</organism>
<dbReference type="AlphaFoldDB" id="A0AAD6VBI0"/>
<feature type="chain" id="PRO_5042290844" evidence="1">
    <location>
        <begin position="20"/>
        <end position="277"/>
    </location>
</feature>
<protein>
    <submittedName>
        <fullName evidence="2">Uncharacterized protein</fullName>
    </submittedName>
</protein>
<evidence type="ECO:0000256" key="1">
    <source>
        <dbReference type="SAM" id="SignalP"/>
    </source>
</evidence>
<dbReference type="EMBL" id="JARJCW010000055">
    <property type="protein sequence ID" value="KAJ7202409.1"/>
    <property type="molecule type" value="Genomic_DNA"/>
</dbReference>
<proteinExistence type="predicted"/>
<sequence>MRRLLYWCSLLISPATCHCALRIATRAFIGSLFAIRIAGINRKLKRKGLASATREVRRKLERFLFNCWMNHDTGIRKVGCKQKTLHTCPAPARIYKSALRCATADDNLAARVTGKPGGVRPNTRHQLALLGAGRLGQQGREWTLRSGLFASQTPRPHHRASLFGIAGVGHRTLPALSHKRPHAACHEPQHSREEIFESKVYTYLEKREVVGAEHHMLDLEHLARALRNHDRYARRRLRRSTRSRVTGGLKEKGFQNSFLAMRILGSECDWWFSGNTP</sequence>
<evidence type="ECO:0000313" key="2">
    <source>
        <dbReference type="EMBL" id="KAJ7202409.1"/>
    </source>
</evidence>
<evidence type="ECO:0000313" key="3">
    <source>
        <dbReference type="Proteomes" id="UP001219525"/>
    </source>
</evidence>
<gene>
    <name evidence="2" type="ORF">GGX14DRAFT_399572</name>
</gene>
<reference evidence="2" key="1">
    <citation type="submission" date="2023-03" db="EMBL/GenBank/DDBJ databases">
        <title>Massive genome expansion in bonnet fungi (Mycena s.s.) driven by repeated elements and novel gene families across ecological guilds.</title>
        <authorList>
            <consortium name="Lawrence Berkeley National Laboratory"/>
            <person name="Harder C.B."/>
            <person name="Miyauchi S."/>
            <person name="Viragh M."/>
            <person name="Kuo A."/>
            <person name="Thoen E."/>
            <person name="Andreopoulos B."/>
            <person name="Lu D."/>
            <person name="Skrede I."/>
            <person name="Drula E."/>
            <person name="Henrissat B."/>
            <person name="Morin E."/>
            <person name="Kohler A."/>
            <person name="Barry K."/>
            <person name="LaButti K."/>
            <person name="Morin E."/>
            <person name="Salamov A."/>
            <person name="Lipzen A."/>
            <person name="Mereny Z."/>
            <person name="Hegedus B."/>
            <person name="Baldrian P."/>
            <person name="Stursova M."/>
            <person name="Weitz H."/>
            <person name="Taylor A."/>
            <person name="Grigoriev I.V."/>
            <person name="Nagy L.G."/>
            <person name="Martin F."/>
            <person name="Kauserud H."/>
        </authorList>
    </citation>
    <scope>NUCLEOTIDE SEQUENCE</scope>
    <source>
        <strain evidence="2">9144</strain>
    </source>
</reference>
<dbReference type="Proteomes" id="UP001219525">
    <property type="component" value="Unassembled WGS sequence"/>
</dbReference>